<dbReference type="Pfam" id="PF14392">
    <property type="entry name" value="zf-CCHC_4"/>
    <property type="match status" value="1"/>
</dbReference>
<feature type="domain" description="Zinc knuckle CX2CX4HX4C" evidence="1">
    <location>
        <begin position="1"/>
        <end position="46"/>
    </location>
</feature>
<gene>
    <name evidence="2" type="ORF">Sangu_1722400</name>
</gene>
<organism evidence="2">
    <name type="scientific">Sesamum angustifolium</name>
    <dbReference type="NCBI Taxonomy" id="2727405"/>
    <lineage>
        <taxon>Eukaryota</taxon>
        <taxon>Viridiplantae</taxon>
        <taxon>Streptophyta</taxon>
        <taxon>Embryophyta</taxon>
        <taxon>Tracheophyta</taxon>
        <taxon>Spermatophyta</taxon>
        <taxon>Magnoliopsida</taxon>
        <taxon>eudicotyledons</taxon>
        <taxon>Gunneridae</taxon>
        <taxon>Pentapetalae</taxon>
        <taxon>asterids</taxon>
        <taxon>lamiids</taxon>
        <taxon>Lamiales</taxon>
        <taxon>Pedaliaceae</taxon>
        <taxon>Sesamum</taxon>
    </lineage>
</organism>
<accession>A0AAW2MJU8</accession>
<dbReference type="InterPro" id="IPR025836">
    <property type="entry name" value="Zn_knuckle_CX2CX4HX4C"/>
</dbReference>
<sequence>MTQPLIRALHVCTTMREEMVVSFTYERLQNFCYLYGQLGHIHNYCELKFEEGFTDLGEPMLYRAWLRVLPVNWSSHITGKSSDPPTDRWRQPDTPQEPEVFGMFGDKGKQALQGKEPWSYRSGDGNSTEELQSAQLKSSVCPPCSGCYNTRLGTEMGGQARPILRKRGREPAILEGGVELIRDEKRRHLLNEESNVSSDGCSGCHEIPFVELPGVGLPLDSSCAEQAYSTS</sequence>
<evidence type="ECO:0000259" key="1">
    <source>
        <dbReference type="Pfam" id="PF14392"/>
    </source>
</evidence>
<evidence type="ECO:0000313" key="2">
    <source>
        <dbReference type="EMBL" id="KAL0331769.1"/>
    </source>
</evidence>
<reference evidence="2" key="1">
    <citation type="submission" date="2020-06" db="EMBL/GenBank/DDBJ databases">
        <authorList>
            <person name="Li T."/>
            <person name="Hu X."/>
            <person name="Zhang T."/>
            <person name="Song X."/>
            <person name="Zhang H."/>
            <person name="Dai N."/>
            <person name="Sheng W."/>
            <person name="Hou X."/>
            <person name="Wei L."/>
        </authorList>
    </citation>
    <scope>NUCLEOTIDE SEQUENCE</scope>
    <source>
        <strain evidence="2">G01</strain>
        <tissue evidence="2">Leaf</tissue>
    </source>
</reference>
<dbReference type="EMBL" id="JACGWK010000010">
    <property type="protein sequence ID" value="KAL0331769.1"/>
    <property type="molecule type" value="Genomic_DNA"/>
</dbReference>
<comment type="caution">
    <text evidence="2">The sequence shown here is derived from an EMBL/GenBank/DDBJ whole genome shotgun (WGS) entry which is preliminary data.</text>
</comment>
<reference evidence="2" key="2">
    <citation type="journal article" date="2024" name="Plant">
        <title>Genomic evolution and insights into agronomic trait innovations of Sesamum species.</title>
        <authorList>
            <person name="Miao H."/>
            <person name="Wang L."/>
            <person name="Qu L."/>
            <person name="Liu H."/>
            <person name="Sun Y."/>
            <person name="Le M."/>
            <person name="Wang Q."/>
            <person name="Wei S."/>
            <person name="Zheng Y."/>
            <person name="Lin W."/>
            <person name="Duan Y."/>
            <person name="Cao H."/>
            <person name="Xiong S."/>
            <person name="Wang X."/>
            <person name="Wei L."/>
            <person name="Li C."/>
            <person name="Ma Q."/>
            <person name="Ju M."/>
            <person name="Zhao R."/>
            <person name="Li G."/>
            <person name="Mu C."/>
            <person name="Tian Q."/>
            <person name="Mei H."/>
            <person name="Zhang T."/>
            <person name="Gao T."/>
            <person name="Zhang H."/>
        </authorList>
    </citation>
    <scope>NUCLEOTIDE SEQUENCE</scope>
    <source>
        <strain evidence="2">G01</strain>
    </source>
</reference>
<name>A0AAW2MJU8_9LAMI</name>
<dbReference type="AlphaFoldDB" id="A0AAW2MJU8"/>
<protein>
    <recommendedName>
        <fullName evidence="1">Zinc knuckle CX2CX4HX4C domain-containing protein</fullName>
    </recommendedName>
</protein>
<proteinExistence type="predicted"/>